<protein>
    <submittedName>
        <fullName evidence="1">Uncharacterized protein</fullName>
    </submittedName>
</protein>
<dbReference type="Proteomes" id="UP001165090">
    <property type="component" value="Unassembled WGS sequence"/>
</dbReference>
<dbReference type="EMBL" id="BSDZ01000080">
    <property type="protein sequence ID" value="GLI68897.1"/>
    <property type="molecule type" value="Genomic_DNA"/>
</dbReference>
<name>A0ABQ5SG03_9CHLO</name>
<organism evidence="1 2">
    <name type="scientific">Volvox africanus</name>
    <dbReference type="NCBI Taxonomy" id="51714"/>
    <lineage>
        <taxon>Eukaryota</taxon>
        <taxon>Viridiplantae</taxon>
        <taxon>Chlorophyta</taxon>
        <taxon>core chlorophytes</taxon>
        <taxon>Chlorophyceae</taxon>
        <taxon>CS clade</taxon>
        <taxon>Chlamydomonadales</taxon>
        <taxon>Volvocaceae</taxon>
        <taxon>Volvox</taxon>
    </lineage>
</organism>
<keyword evidence="2" id="KW-1185">Reference proteome</keyword>
<feature type="non-terminal residue" evidence="1">
    <location>
        <position position="1"/>
    </location>
</feature>
<gene>
    <name evidence="1" type="ORF">VaNZ11_013444</name>
</gene>
<sequence>SDPLQILLRAANNTRSIPAIGTIPVLLVNESASRCPQNTTAVMEILSQGRARFVTAPEEGDGYFGDSDSGENVTADGWNAAGYGDLDGLGGAATEIGVNGTAVNGSTANGDLKLGKDGAGGFSAALDKLPSAYVISTE</sequence>
<reference evidence="1 2" key="1">
    <citation type="journal article" date="2023" name="IScience">
        <title>Expanded male sex-determining region conserved during the evolution of homothallism in the green alga Volvox.</title>
        <authorList>
            <person name="Yamamoto K."/>
            <person name="Matsuzaki R."/>
            <person name="Mahakham W."/>
            <person name="Heman W."/>
            <person name="Sekimoto H."/>
            <person name="Kawachi M."/>
            <person name="Minakuchi Y."/>
            <person name="Toyoda A."/>
            <person name="Nozaki H."/>
        </authorList>
    </citation>
    <scope>NUCLEOTIDE SEQUENCE [LARGE SCALE GENOMIC DNA]</scope>
    <source>
        <strain evidence="1 2">NIES-4468</strain>
    </source>
</reference>
<evidence type="ECO:0000313" key="1">
    <source>
        <dbReference type="EMBL" id="GLI68897.1"/>
    </source>
</evidence>
<feature type="non-terminal residue" evidence="1">
    <location>
        <position position="138"/>
    </location>
</feature>
<evidence type="ECO:0000313" key="2">
    <source>
        <dbReference type="Proteomes" id="UP001165090"/>
    </source>
</evidence>
<proteinExistence type="predicted"/>
<accession>A0ABQ5SG03</accession>
<comment type="caution">
    <text evidence="1">The sequence shown here is derived from an EMBL/GenBank/DDBJ whole genome shotgun (WGS) entry which is preliminary data.</text>
</comment>